<evidence type="ECO:0000256" key="1">
    <source>
        <dbReference type="ARBA" id="ARBA00008779"/>
    </source>
</evidence>
<name>A0ABT2ET83_9BACT</name>
<accession>A0ABT2ET83</accession>
<dbReference type="RefSeq" id="WP_259102087.1">
    <property type="nucleotide sequence ID" value="NZ_CP130454.1"/>
</dbReference>
<proteinExistence type="inferred from homology"/>
<evidence type="ECO:0000256" key="3">
    <source>
        <dbReference type="SAM" id="MobiDB-lite"/>
    </source>
</evidence>
<evidence type="ECO:0000313" key="5">
    <source>
        <dbReference type="EMBL" id="MCS3921179.1"/>
    </source>
</evidence>
<organism evidence="5 6">
    <name type="scientific">Candidatus Fervidibacter sacchari</name>
    <dbReference type="NCBI Taxonomy" id="1448929"/>
    <lineage>
        <taxon>Bacteria</taxon>
        <taxon>Candidatus Fervidibacterota</taxon>
        <taxon>Candidatus Fervidibacter</taxon>
    </lineage>
</organism>
<dbReference type="PANTHER" id="PTHR42693">
    <property type="entry name" value="ARYLSULFATASE FAMILY MEMBER"/>
    <property type="match status" value="1"/>
</dbReference>
<gene>
    <name evidence="5" type="ORF">M2350_003625</name>
</gene>
<dbReference type="Pfam" id="PF00884">
    <property type="entry name" value="Sulfatase"/>
    <property type="match status" value="1"/>
</dbReference>
<reference evidence="5 6" key="1">
    <citation type="submission" date="2022-08" db="EMBL/GenBank/DDBJ databases">
        <title>Bacterial and archaeal communities from various locations to study Microbial Dark Matter (Phase II).</title>
        <authorList>
            <person name="Stepanauskas R."/>
        </authorList>
    </citation>
    <scope>NUCLEOTIDE SEQUENCE [LARGE SCALE GENOMIC DNA]</scope>
    <source>
        <strain evidence="5 6">PD1</strain>
    </source>
</reference>
<comment type="caution">
    <text evidence="5">The sequence shown here is derived from an EMBL/GenBank/DDBJ whole genome shotgun (WGS) entry which is preliminary data.</text>
</comment>
<keyword evidence="2" id="KW-0378">Hydrolase</keyword>
<dbReference type="SUPFAM" id="SSF53649">
    <property type="entry name" value="Alkaline phosphatase-like"/>
    <property type="match status" value="1"/>
</dbReference>
<evidence type="ECO:0000313" key="6">
    <source>
        <dbReference type="Proteomes" id="UP001204798"/>
    </source>
</evidence>
<dbReference type="InterPro" id="IPR050738">
    <property type="entry name" value="Sulfatase"/>
</dbReference>
<feature type="region of interest" description="Disordered" evidence="3">
    <location>
        <begin position="444"/>
        <end position="475"/>
    </location>
</feature>
<sequence length="475" mass="53369">MSRLPRREFLKLTAASALGFAGQQKPDQGGGKTMGKNRPSILFIITHDTGRHLGCYGRGAPSPNLDKLAEEGVKFTQAFCTAPQCSPSRASVLTGLMPHRHGLIGLAHRGFRLRNDVLLLPKLLSQAGYSTHLFGLQHETTWDRVSELGYQHVHRPDGLSCLKVTPLLLDFLSKEPPQPFFVSVGFTETHRPFPKLEQIPPQVKVPPFLPDEPDVRRDIAELNEAVRRVDESVGQIVEALKKNRLWNNTLLIFTTDHGIAFPGAKATLFDPGVEVALIMHGPDEFNGGKMIDAMVSNADLMPTLCEIAGVEPPADIDGKSLLPLVRGEVEKLHERIFVELTYHAAYDPMRGIRTERYKYIRCFADRPFWLPPNVDNGLTKDWYKRNQPKVFQTPRPKEMLFDLQTDPLERNNLVGDPKFEPVLNELRATLDRWMEATDDPIRLGHVRPPKGARVTPSNVWGPEEGVTDQFDPEKD</sequence>
<dbReference type="Gene3D" id="3.40.720.10">
    <property type="entry name" value="Alkaline Phosphatase, subunit A"/>
    <property type="match status" value="1"/>
</dbReference>
<keyword evidence="6" id="KW-1185">Reference proteome</keyword>
<protein>
    <submittedName>
        <fullName evidence="5">Arylsulfatase A-like enzyme</fullName>
    </submittedName>
</protein>
<dbReference type="EMBL" id="JANUCP010000010">
    <property type="protein sequence ID" value="MCS3921179.1"/>
    <property type="molecule type" value="Genomic_DNA"/>
</dbReference>
<dbReference type="CDD" id="cd16027">
    <property type="entry name" value="SGSH"/>
    <property type="match status" value="1"/>
</dbReference>
<feature type="domain" description="Sulfatase N-terminal" evidence="4">
    <location>
        <begin position="40"/>
        <end position="310"/>
    </location>
</feature>
<evidence type="ECO:0000256" key="2">
    <source>
        <dbReference type="ARBA" id="ARBA00022801"/>
    </source>
</evidence>
<dbReference type="InterPro" id="IPR000917">
    <property type="entry name" value="Sulfatase_N"/>
</dbReference>
<comment type="similarity">
    <text evidence="1">Belongs to the sulfatase family.</text>
</comment>
<dbReference type="PANTHER" id="PTHR42693:SF53">
    <property type="entry name" value="ENDO-4-O-SULFATASE"/>
    <property type="match status" value="1"/>
</dbReference>
<dbReference type="Proteomes" id="UP001204798">
    <property type="component" value="Unassembled WGS sequence"/>
</dbReference>
<dbReference type="InterPro" id="IPR017850">
    <property type="entry name" value="Alkaline_phosphatase_core_sf"/>
</dbReference>
<evidence type="ECO:0000259" key="4">
    <source>
        <dbReference type="Pfam" id="PF00884"/>
    </source>
</evidence>